<name>A0A387BEN2_9MICO</name>
<evidence type="ECO:0000313" key="2">
    <source>
        <dbReference type="EMBL" id="AYG02363.1"/>
    </source>
</evidence>
<proteinExistence type="predicted"/>
<dbReference type="AlphaFoldDB" id="A0A387BEN2"/>
<sequence>MTTTGQVVAGMGDAPGSRVGRGTCQSVNWAAGAAVVNFAGKNVAMPMVGTAPVPGQECMVGLWAGHPVCLGPLAHPSLGVVAGAPSNGRIPITGDDGVTYLAAYDPNVASWTAGQRVALMWAGGAGGGPVVAVKLSADPAPPPVDPGPPDIGGGAATRDLFFDAAWSGSQNGSGNTGNGNFWTDLVYAGSSTLGGYGYGTAIGDTIPDGASIQQVEIFLDARQALYSGPNIGLHTLINRQGVLTVDQAVTVALGSGWRGLPAGFGDQLKTGARRGIGFAHGGYSIFNPAGVNQSGRLHVRATW</sequence>
<reference evidence="2 3" key="1">
    <citation type="submission" date="2018-09" db="EMBL/GenBank/DDBJ databases">
        <title>Genome sequencing of strain 2DFW10M-5.</title>
        <authorList>
            <person name="Heo J."/>
            <person name="Kim S.-J."/>
            <person name="Kwon S.-W."/>
        </authorList>
    </citation>
    <scope>NUCLEOTIDE SEQUENCE [LARGE SCALE GENOMIC DNA]</scope>
    <source>
        <strain evidence="2 3">2DFW10M-5</strain>
    </source>
</reference>
<evidence type="ECO:0000256" key="1">
    <source>
        <dbReference type="SAM" id="MobiDB-lite"/>
    </source>
</evidence>
<gene>
    <name evidence="2" type="ORF">D7I44_01655</name>
</gene>
<dbReference type="RefSeq" id="WP_120787897.1">
    <property type="nucleotide sequence ID" value="NZ_CP032624.1"/>
</dbReference>
<dbReference type="KEGG" id="gry:D7I44_01655"/>
<accession>A0A387BEN2</accession>
<organism evidence="2 3">
    <name type="scientific">Gryllotalpicola protaetiae</name>
    <dbReference type="NCBI Taxonomy" id="2419771"/>
    <lineage>
        <taxon>Bacteria</taxon>
        <taxon>Bacillati</taxon>
        <taxon>Actinomycetota</taxon>
        <taxon>Actinomycetes</taxon>
        <taxon>Micrococcales</taxon>
        <taxon>Microbacteriaceae</taxon>
        <taxon>Gryllotalpicola</taxon>
    </lineage>
</organism>
<protein>
    <submittedName>
        <fullName evidence="2">Uncharacterized protein</fullName>
    </submittedName>
</protein>
<dbReference type="EMBL" id="CP032624">
    <property type="protein sequence ID" value="AYG02363.1"/>
    <property type="molecule type" value="Genomic_DNA"/>
</dbReference>
<evidence type="ECO:0000313" key="3">
    <source>
        <dbReference type="Proteomes" id="UP000275069"/>
    </source>
</evidence>
<feature type="region of interest" description="Disordered" evidence="1">
    <location>
        <begin position="1"/>
        <end position="20"/>
    </location>
</feature>
<dbReference type="OrthoDB" id="5118753at2"/>
<keyword evidence="3" id="KW-1185">Reference proteome</keyword>
<dbReference type="Proteomes" id="UP000275069">
    <property type="component" value="Chromosome"/>
</dbReference>